<dbReference type="EMBL" id="CM044708">
    <property type="protein sequence ID" value="KAI5649784.1"/>
    <property type="molecule type" value="Genomic_DNA"/>
</dbReference>
<evidence type="ECO:0000313" key="1">
    <source>
        <dbReference type="EMBL" id="KAI5649784.1"/>
    </source>
</evidence>
<gene>
    <name evidence="1" type="ORF">M9H77_35789</name>
</gene>
<protein>
    <submittedName>
        <fullName evidence="1">Uncharacterized protein</fullName>
    </submittedName>
</protein>
<evidence type="ECO:0000313" key="2">
    <source>
        <dbReference type="Proteomes" id="UP001060085"/>
    </source>
</evidence>
<proteinExistence type="predicted"/>
<accession>A0ACB9ZRQ7</accession>
<keyword evidence="2" id="KW-1185">Reference proteome</keyword>
<comment type="caution">
    <text evidence="1">The sequence shown here is derived from an EMBL/GenBank/DDBJ whole genome shotgun (WGS) entry which is preliminary data.</text>
</comment>
<name>A0ACB9ZRQ7_CATRO</name>
<dbReference type="Proteomes" id="UP001060085">
    <property type="component" value="Linkage Group LG08"/>
</dbReference>
<reference evidence="2" key="1">
    <citation type="journal article" date="2023" name="Nat. Plants">
        <title>Single-cell RNA sequencing provides a high-resolution roadmap for understanding the multicellular compartmentation of specialized metabolism.</title>
        <authorList>
            <person name="Sun S."/>
            <person name="Shen X."/>
            <person name="Li Y."/>
            <person name="Li Y."/>
            <person name="Wang S."/>
            <person name="Li R."/>
            <person name="Zhang H."/>
            <person name="Shen G."/>
            <person name="Guo B."/>
            <person name="Wei J."/>
            <person name="Xu J."/>
            <person name="St-Pierre B."/>
            <person name="Chen S."/>
            <person name="Sun C."/>
        </authorList>
    </citation>
    <scope>NUCLEOTIDE SEQUENCE [LARGE SCALE GENOMIC DNA]</scope>
</reference>
<organism evidence="1 2">
    <name type="scientific">Catharanthus roseus</name>
    <name type="common">Madagascar periwinkle</name>
    <name type="synonym">Vinca rosea</name>
    <dbReference type="NCBI Taxonomy" id="4058"/>
    <lineage>
        <taxon>Eukaryota</taxon>
        <taxon>Viridiplantae</taxon>
        <taxon>Streptophyta</taxon>
        <taxon>Embryophyta</taxon>
        <taxon>Tracheophyta</taxon>
        <taxon>Spermatophyta</taxon>
        <taxon>Magnoliopsida</taxon>
        <taxon>eudicotyledons</taxon>
        <taxon>Gunneridae</taxon>
        <taxon>Pentapetalae</taxon>
        <taxon>asterids</taxon>
        <taxon>lamiids</taxon>
        <taxon>Gentianales</taxon>
        <taxon>Apocynaceae</taxon>
        <taxon>Rauvolfioideae</taxon>
        <taxon>Vinceae</taxon>
        <taxon>Catharanthinae</taxon>
        <taxon>Catharanthus</taxon>
    </lineage>
</organism>
<sequence>MTNLGFNGATRETSSEQLFHFTLIIFIIAGVKKFKIHDANDAKGKATYMEEALKSKLEGLEDQGRASKLFSICSIGKGHSREQIGCECWRSATLPPTVALPLLSLVDF</sequence>